<reference evidence="8" key="1">
    <citation type="submission" date="2009-10" db="EMBL/GenBank/DDBJ databases">
        <title>Diversity of trophic interactions inside an arsenic-rich microbial ecosystem.</title>
        <authorList>
            <person name="Bertin P.N."/>
            <person name="Heinrich-Salmeron A."/>
            <person name="Pelletier E."/>
            <person name="Goulhen-Chollet F."/>
            <person name="Arsene-Ploetze F."/>
            <person name="Gallien S."/>
            <person name="Calteau A."/>
            <person name="Vallenet D."/>
            <person name="Casiot C."/>
            <person name="Chane-Woon-Ming B."/>
            <person name="Giloteaux L."/>
            <person name="Barakat M."/>
            <person name="Bonnefoy V."/>
            <person name="Bruneel O."/>
            <person name="Chandler M."/>
            <person name="Cleiss J."/>
            <person name="Duran R."/>
            <person name="Elbaz-Poulichet F."/>
            <person name="Fonknechten N."/>
            <person name="Lauga B."/>
            <person name="Mornico D."/>
            <person name="Ortet P."/>
            <person name="Schaeffer C."/>
            <person name="Siguier P."/>
            <person name="Alexander Thil Smith A."/>
            <person name="Van Dorsselaer A."/>
            <person name="Weissenbach J."/>
            <person name="Medigue C."/>
            <person name="Le Paslier D."/>
        </authorList>
    </citation>
    <scope>NUCLEOTIDE SEQUENCE</scope>
</reference>
<dbReference type="Pfam" id="PF01678">
    <property type="entry name" value="DAP_epimerase"/>
    <property type="match status" value="2"/>
</dbReference>
<dbReference type="GO" id="GO:0005829">
    <property type="term" value="C:cytosol"/>
    <property type="evidence" value="ECO:0007669"/>
    <property type="project" value="TreeGrafter"/>
</dbReference>
<keyword evidence="5" id="KW-0457">Lysine biosynthesis</keyword>
<keyword evidence="6 8" id="KW-0413">Isomerase</keyword>
<dbReference type="NCBIfam" id="TIGR00652">
    <property type="entry name" value="DapF"/>
    <property type="match status" value="1"/>
</dbReference>
<proteinExistence type="inferred from homology"/>
<sequence>MTAIPFAKMHGTRNDFIVIDTRERSIPNLAHFARRYCDRHSGIGADGVLAIETSPVADARMRVINADGSEAEMCGNGIRCVARFLAEAGAPERLAIETLAGIRETAIESREGDWSVRVAMGATSIERGTLAFPDATVVRVGNPHVVLFVDALDSYNLAMLAGRITDEPAFADGANVHLAVVESDRVRVRHFERGVGETQACGTGAVAVAAATRMRDLLSTPMRIDVPGGTLLVDFDARGEARLLGPAARVFDGVLYDDVA</sequence>
<organism evidence="8">
    <name type="scientific">mine drainage metagenome</name>
    <dbReference type="NCBI Taxonomy" id="410659"/>
    <lineage>
        <taxon>unclassified sequences</taxon>
        <taxon>metagenomes</taxon>
        <taxon>ecological metagenomes</taxon>
    </lineage>
</organism>
<keyword evidence="4" id="KW-0028">Amino-acid biosynthesis</keyword>
<evidence type="ECO:0000256" key="3">
    <source>
        <dbReference type="ARBA" id="ARBA00013080"/>
    </source>
</evidence>
<dbReference type="GO" id="GO:0008837">
    <property type="term" value="F:diaminopimelate epimerase activity"/>
    <property type="evidence" value="ECO:0007669"/>
    <property type="project" value="UniProtKB-EC"/>
</dbReference>
<dbReference type="PROSITE" id="PS01326">
    <property type="entry name" value="DAP_EPIMERASE"/>
    <property type="match status" value="1"/>
</dbReference>
<dbReference type="SUPFAM" id="SSF54506">
    <property type="entry name" value="Diaminopimelate epimerase-like"/>
    <property type="match status" value="2"/>
</dbReference>
<dbReference type="AlphaFoldDB" id="E6Q4S1"/>
<comment type="catalytic activity">
    <reaction evidence="7">
        <text>(2S,6S)-2,6-diaminopimelate = meso-2,6-diaminopimelate</text>
        <dbReference type="Rhea" id="RHEA:15393"/>
        <dbReference type="ChEBI" id="CHEBI:57609"/>
        <dbReference type="ChEBI" id="CHEBI:57791"/>
        <dbReference type="EC" id="5.1.1.7"/>
    </reaction>
</comment>
<dbReference type="Gene3D" id="3.10.310.10">
    <property type="entry name" value="Diaminopimelate Epimerase, Chain A, domain 1"/>
    <property type="match status" value="2"/>
</dbReference>
<dbReference type="InterPro" id="IPR001653">
    <property type="entry name" value="DAP_epimerase_DapF"/>
</dbReference>
<evidence type="ECO:0000256" key="5">
    <source>
        <dbReference type="ARBA" id="ARBA00023154"/>
    </source>
</evidence>
<dbReference type="GO" id="GO:0009089">
    <property type="term" value="P:lysine biosynthetic process via diaminopimelate"/>
    <property type="evidence" value="ECO:0007669"/>
    <property type="project" value="UniProtKB-UniPathway"/>
</dbReference>
<accession>E6Q4S1</accession>
<dbReference type="UniPathway" id="UPA00034">
    <property type="reaction ID" value="UER00025"/>
</dbReference>
<name>E6Q4S1_9ZZZZ</name>
<dbReference type="InterPro" id="IPR018510">
    <property type="entry name" value="DAP_epimerase_AS"/>
</dbReference>
<evidence type="ECO:0000256" key="2">
    <source>
        <dbReference type="ARBA" id="ARBA00010219"/>
    </source>
</evidence>
<comment type="caution">
    <text evidence="8">The sequence shown here is derived from an EMBL/GenBank/DDBJ whole genome shotgun (WGS) entry which is preliminary data.</text>
</comment>
<protein>
    <recommendedName>
        <fullName evidence="3">diaminopimelate epimerase</fullName>
        <ecNumber evidence="3">5.1.1.7</ecNumber>
    </recommendedName>
</protein>
<dbReference type="EC" id="5.1.1.7" evidence="3"/>
<gene>
    <name evidence="8" type="primary">dapF</name>
    <name evidence="8" type="ORF">CARN4_0907</name>
</gene>
<evidence type="ECO:0000256" key="1">
    <source>
        <dbReference type="ARBA" id="ARBA00005196"/>
    </source>
</evidence>
<comment type="similarity">
    <text evidence="2">Belongs to the diaminopimelate epimerase family.</text>
</comment>
<evidence type="ECO:0000313" key="8">
    <source>
        <dbReference type="EMBL" id="CBI02182.1"/>
    </source>
</evidence>
<dbReference type="EMBL" id="CABO01000031">
    <property type="protein sequence ID" value="CBI02182.1"/>
    <property type="molecule type" value="Genomic_DNA"/>
</dbReference>
<dbReference type="PANTHER" id="PTHR31689:SF0">
    <property type="entry name" value="DIAMINOPIMELATE EPIMERASE"/>
    <property type="match status" value="1"/>
</dbReference>
<dbReference type="HAMAP" id="MF_00197">
    <property type="entry name" value="DAP_epimerase"/>
    <property type="match status" value="1"/>
</dbReference>
<dbReference type="PANTHER" id="PTHR31689">
    <property type="entry name" value="DIAMINOPIMELATE EPIMERASE, CHLOROPLASTIC"/>
    <property type="match status" value="1"/>
</dbReference>
<evidence type="ECO:0000256" key="4">
    <source>
        <dbReference type="ARBA" id="ARBA00022605"/>
    </source>
</evidence>
<evidence type="ECO:0000256" key="7">
    <source>
        <dbReference type="ARBA" id="ARBA00051712"/>
    </source>
</evidence>
<evidence type="ECO:0000256" key="6">
    <source>
        <dbReference type="ARBA" id="ARBA00023235"/>
    </source>
</evidence>
<comment type="pathway">
    <text evidence="1">Amino-acid biosynthesis; L-lysine biosynthesis via DAP pathway; DL-2,6-diaminopimelate from LL-2,6-diaminopimelate: step 1/1.</text>
</comment>